<feature type="transmembrane region" description="Helical" evidence="1">
    <location>
        <begin position="305"/>
        <end position="323"/>
    </location>
</feature>
<evidence type="ECO:0000259" key="2">
    <source>
        <dbReference type="PROSITE" id="PS50022"/>
    </source>
</evidence>
<dbReference type="Pfam" id="PF24607">
    <property type="entry name" value="CBM_AftD"/>
    <property type="match status" value="2"/>
</dbReference>
<keyword evidence="1" id="KW-0472">Membrane</keyword>
<evidence type="ECO:0000313" key="3">
    <source>
        <dbReference type="EMBL" id="GLH97743.1"/>
    </source>
</evidence>
<dbReference type="InterPro" id="IPR056997">
    <property type="entry name" value="CBM_AftD"/>
</dbReference>
<organism evidence="3 4">
    <name type="scientific">Phytohabitans aurantiacus</name>
    <dbReference type="NCBI Taxonomy" id="3016789"/>
    <lineage>
        <taxon>Bacteria</taxon>
        <taxon>Bacillati</taxon>
        <taxon>Actinomycetota</taxon>
        <taxon>Actinomycetes</taxon>
        <taxon>Micromonosporales</taxon>
        <taxon>Micromonosporaceae</taxon>
    </lineage>
</organism>
<feature type="transmembrane region" description="Helical" evidence="1">
    <location>
        <begin position="1255"/>
        <end position="1288"/>
    </location>
</feature>
<sequence>MAVCVFLTALAFFQAPGMTVIDTKVDLAVTPIAWLERALHVWEPAGTFGQLQNQAYGYLWPMGPFFAGGWLLAIPAWAIQRLWWALLMCVAFTGVVKLADRLGIGTPASRLIAGIAFALCPRIVTELGPVSVEAWPTAVAPWVLVPLVGIAKGASIRRSVAWSALAVACAGGVNATAVLAVVPLAVLWLATVRPLKRRVAALAGWCVAVAFATAWWVVPLLLLGRYSPPFLDYIETSEVTTRTTDLVTTMRGASHWLAYLGGPHGPTWTAGWQLGTEPLLIAATLVVAGIGLAGLARRGMPHRRFLVTGLLVGVALVGFGHVASASGGLAELQRAFLDGSGAPLRNVHKFDVVLRLPLILGLAHVLGVLSRAAAGAPRWHLRSLRAAAVTGASLVAVAAVAAPALVGGLPAKGSFNEVPGYWKQASTWLDANLGRERVLVAPAARFPRYLWGSPSDEILQPLLDSAWAVRSSIPLAPPATIRLLDAIESTMATGAGSTALADVLARSGVRYVLIRSDLNYGDSDAARPLLVRQALTRSPGLTLAAGFGPMVGGGHLPSNYSDRGLDVPVRALEVFRVQRPVDQVVAYDLDSVTRLVGGPESLLELGESGLLPQAPTVLAGDLPDGVDTGSTTVTDGLRRREVAFGRAQDNASNTLTSLEPWRLDTPQHDYLPSWVTTKAQTTVRYLGFSGVSASSSMSQALSLSGGRPANQPYAALDGDTTTSWRSAPGTLSIGQWLEVELTAPRVVTEVRITFDTGADSIPTRITVAAGPDRVTTEVSGTTAVVRLPGRFLTERLRVTVNDVFGMRTGFGGVGITELTIPDLRTGRTLVTPEVPVGDAASSIVLSAAPSVPSCYFLDNRTYCSPAAARASEDNRVIDRTVRLGAADSYRPAVWAVPKAGPELSALLDSEYDIPSVAASSSGMPDPAARPGVVADGNPTTVWYAADDDKQPWLRLTWPKSREITGLKVALHEEIAASHPWSVTVLGDGGVRGGVLSADGTIAFDRPMTTNEITVLLSDTTPARSYDPYGNKFDPLPVAVAELTALPDKGKLAVDEDAIVRLPCGSGPILNIAGTTFATSIRATRKQLLELREVWATVCKSEEVELPAGESRVVAAGTTLATPTRLALTTSETPEAEGSHVSVSDWSASERHVTVAASSKHRVLVLRENANPGWIATAAGETLRPITIDGWQQGWVLPAGVAGDVTLRFGPDRQYQWGLAGGATLALIVLVVALLSRRGPLQTERVTRHRYRRPMLVTVVGGLALVSVGGLQLAALAALGGAGLLIYRALMPNLSRYDQKALHRGVQLFWRWLPVALFAIAGVLSLAAEDPHWSAAPQVVALAAASALWLSFAVRTFRRGHREPSH</sequence>
<feature type="transmembrane region" description="Helical" evidence="1">
    <location>
        <begin position="162"/>
        <end position="190"/>
    </location>
</feature>
<keyword evidence="1" id="KW-1133">Transmembrane helix</keyword>
<feature type="transmembrane region" description="Helical" evidence="1">
    <location>
        <begin position="1308"/>
        <end position="1326"/>
    </location>
</feature>
<feature type="domain" description="F5/8 type C" evidence="2">
    <location>
        <begin position="899"/>
        <end position="968"/>
    </location>
</feature>
<dbReference type="PROSITE" id="PS50022">
    <property type="entry name" value="FA58C_3"/>
    <property type="match status" value="2"/>
</dbReference>
<protein>
    <submittedName>
        <fullName evidence="3">Coagulation factor 5/8 type</fullName>
    </submittedName>
</protein>
<accession>A0ABQ5QTA5</accession>
<evidence type="ECO:0000256" key="1">
    <source>
        <dbReference type="SAM" id="Phobius"/>
    </source>
</evidence>
<proteinExistence type="predicted"/>
<keyword evidence="1" id="KW-0812">Transmembrane</keyword>
<feature type="transmembrane region" description="Helical" evidence="1">
    <location>
        <begin position="1338"/>
        <end position="1356"/>
    </location>
</feature>
<dbReference type="Pfam" id="PF11847">
    <property type="entry name" value="GT-C_AftD"/>
    <property type="match status" value="1"/>
</dbReference>
<dbReference type="Proteomes" id="UP001144280">
    <property type="component" value="Unassembled WGS sequence"/>
</dbReference>
<dbReference type="SUPFAM" id="SSF49785">
    <property type="entry name" value="Galactose-binding domain-like"/>
    <property type="match status" value="2"/>
</dbReference>
<reference evidence="3" key="1">
    <citation type="submission" date="2022-12" db="EMBL/GenBank/DDBJ databases">
        <title>New Phytohabitans aurantiacus sp. RD004123 nov., an actinomycete isolated from soil.</title>
        <authorList>
            <person name="Triningsih D.W."/>
            <person name="Harunari E."/>
            <person name="Igarashi Y."/>
        </authorList>
    </citation>
    <scope>NUCLEOTIDE SEQUENCE</scope>
    <source>
        <strain evidence="3">RD004123</strain>
    </source>
</reference>
<evidence type="ECO:0000313" key="4">
    <source>
        <dbReference type="Proteomes" id="UP001144280"/>
    </source>
</evidence>
<feature type="transmembrane region" description="Helical" evidence="1">
    <location>
        <begin position="82"/>
        <end position="99"/>
    </location>
</feature>
<name>A0ABQ5QTA5_9ACTN</name>
<keyword evidence="4" id="KW-1185">Reference proteome</keyword>
<feature type="transmembrane region" description="Helical" evidence="1">
    <location>
        <begin position="352"/>
        <end position="374"/>
    </location>
</feature>
<feature type="transmembrane region" description="Helical" evidence="1">
    <location>
        <begin position="58"/>
        <end position="77"/>
    </location>
</feature>
<feature type="transmembrane region" description="Helical" evidence="1">
    <location>
        <begin position="278"/>
        <end position="296"/>
    </location>
</feature>
<gene>
    <name evidence="3" type="ORF">Pa4123_30180</name>
</gene>
<dbReference type="InterPro" id="IPR021798">
    <property type="entry name" value="AftD_N"/>
</dbReference>
<feature type="domain" description="F5/8 type C" evidence="2">
    <location>
        <begin position="681"/>
        <end position="753"/>
    </location>
</feature>
<dbReference type="Gene3D" id="2.60.120.260">
    <property type="entry name" value="Galactose-binding domain-like"/>
    <property type="match status" value="1"/>
</dbReference>
<feature type="transmembrane region" description="Helical" evidence="1">
    <location>
        <begin position="202"/>
        <end position="223"/>
    </location>
</feature>
<feature type="transmembrane region" description="Helical" evidence="1">
    <location>
        <begin position="1214"/>
        <end position="1234"/>
    </location>
</feature>
<dbReference type="InterPro" id="IPR008979">
    <property type="entry name" value="Galactose-bd-like_sf"/>
</dbReference>
<dbReference type="InterPro" id="IPR000421">
    <property type="entry name" value="FA58C"/>
</dbReference>
<dbReference type="EMBL" id="BSDI01000012">
    <property type="protein sequence ID" value="GLH97743.1"/>
    <property type="molecule type" value="Genomic_DNA"/>
</dbReference>
<feature type="transmembrane region" description="Helical" evidence="1">
    <location>
        <begin position="386"/>
        <end position="406"/>
    </location>
</feature>
<comment type="caution">
    <text evidence="3">The sequence shown here is derived from an EMBL/GenBank/DDBJ whole genome shotgun (WGS) entry which is preliminary data.</text>
</comment>